<sequence length="1173" mass="129566">MNSWSVFVVVLLLLCSIKKPFSSAKTLLDMTTDQNALLAFKNTITWNSMLAKNWSSNTSVCNWIGVSCGTKHQRVISLDISDFALSGTLSPHLGNLTFLRSLNISSNNFTGPIPSELSRLYRLKEIDMGFNKLSGKMPSWIGALPRLEQLRLRNNTFSGTIPEEIANCSSLQILNLNFNKLTGPIPRGLFNLSSIREIRVMYNGLSGTLPSDMCNNLPNLTTLALSGNQIEGQIPRNIWKCRVLEIISVSINRFNGEIPSEIGSLSMLRELYLGINDFKPGGIPAEFGNLSRLEILDISTASLTGNYIMGGLIPKQLGNCTSLVELELSDNHLTGPIPKQLGNCTSLVELYLDDNHLTGPIPKQLGNCTSLVELYLDDNHLTGELPQELGHLAFLETLTVGYNLLSSSIPSSIFNISSLKYLYLAYNQFSGKLVLPRKKLNLEELYLPSNELSGEIPSSITNASMLTDLELSNNSFSGYIPNFGNLRLLRILRFWDNSLTGQNSPDQESEFLTSLTNCRFLEELSIGRNPLYGILPPSIGNFSASLQEIDVHACNIYGDIPSTVGNLSNLSSMLLNENQLTGFIPPTIGNLKQLGRLYLGENSLQGYIPPDLCQLSKIVELYLYENNLTGPIPECLGDVKSLRDIDLDTNKLSSTIPSNFWNLKDLLFLNLSSNYLTGQLSSQVTSFKVIYKLDLSHNQLSGNIPSSIDGCQSLEFLSLSNNKFEGSIPPSLGSVRGLITLDLSHNNLSGTIPDSLEGLKLLQYFNVSYNSLEGEIPTRGHFSNFTSQSFLNNSALCGEAKFHVPHCIRKDIGKSRLKKVGRLMKYILPPFVLVIILAAIILLLLMRRRKLKGIPVAVDNCTGVVDWRRISYIELVRGSNDFSEMNLLGTGGFGSVFKATLSDGLIVAVKVFNLQIERVVRSFDTESEVLSNVRHRNLVQVIGCCSNPEFKALILEYMPNGSLEEWLHSESYCLDLIQSLQIAIDVASALEYLHHGHTFPIVHCDIKPSNVLLDEDMVAHLGDFGISKLFDDGETMVQTKTLATIGYAAPEYGSEGKVSTNGDVYSYGILLLEIFTSKKPTDDMFSDEMSLKDWVHKAIQENAVSEVVVLNLLAREDQHECVSSILSLAMKCLVVSPNERINMIETVATLQKIKAKFVSGSIVITRGQISIDV</sequence>
<feature type="binding site" evidence="22">
    <location>
        <position position="910"/>
    </location>
    <ligand>
        <name>ATP</name>
        <dbReference type="ChEBI" id="CHEBI:30616"/>
    </ligand>
</feature>
<organism evidence="26 27">
    <name type="scientific">Castilleja foliolosa</name>
    <dbReference type="NCBI Taxonomy" id="1961234"/>
    <lineage>
        <taxon>Eukaryota</taxon>
        <taxon>Viridiplantae</taxon>
        <taxon>Streptophyta</taxon>
        <taxon>Embryophyta</taxon>
        <taxon>Tracheophyta</taxon>
        <taxon>Spermatophyta</taxon>
        <taxon>Magnoliopsida</taxon>
        <taxon>eudicotyledons</taxon>
        <taxon>Gunneridae</taxon>
        <taxon>Pentapetalae</taxon>
        <taxon>asterids</taxon>
        <taxon>lamiids</taxon>
        <taxon>Lamiales</taxon>
        <taxon>Orobanchaceae</taxon>
        <taxon>Pedicularideae</taxon>
        <taxon>Castillejinae</taxon>
        <taxon>Castilleja</taxon>
    </lineage>
</organism>
<comment type="catalytic activity">
    <reaction evidence="21">
        <text>L-seryl-[protein] + ATP = O-phospho-L-seryl-[protein] + ADP + H(+)</text>
        <dbReference type="Rhea" id="RHEA:17989"/>
        <dbReference type="Rhea" id="RHEA-COMP:9863"/>
        <dbReference type="Rhea" id="RHEA-COMP:11604"/>
        <dbReference type="ChEBI" id="CHEBI:15378"/>
        <dbReference type="ChEBI" id="CHEBI:29999"/>
        <dbReference type="ChEBI" id="CHEBI:30616"/>
        <dbReference type="ChEBI" id="CHEBI:83421"/>
        <dbReference type="ChEBI" id="CHEBI:456216"/>
        <dbReference type="EC" id="2.7.11.1"/>
    </reaction>
</comment>
<evidence type="ECO:0000256" key="1">
    <source>
        <dbReference type="ARBA" id="ARBA00004162"/>
    </source>
</evidence>
<evidence type="ECO:0000256" key="23">
    <source>
        <dbReference type="SAM" id="Phobius"/>
    </source>
</evidence>
<dbReference type="PROSITE" id="PS00107">
    <property type="entry name" value="PROTEIN_KINASE_ATP"/>
    <property type="match status" value="1"/>
</dbReference>
<evidence type="ECO:0000256" key="9">
    <source>
        <dbReference type="ARBA" id="ARBA00022679"/>
    </source>
</evidence>
<evidence type="ECO:0000256" key="18">
    <source>
        <dbReference type="ARBA" id="ARBA00023170"/>
    </source>
</evidence>
<dbReference type="InterPro" id="IPR000719">
    <property type="entry name" value="Prot_kinase_dom"/>
</dbReference>
<dbReference type="InterPro" id="IPR032675">
    <property type="entry name" value="LRR_dom_sf"/>
</dbReference>
<feature type="chain" id="PRO_5044829233" description="non-specific serine/threonine protein kinase" evidence="24">
    <location>
        <begin position="25"/>
        <end position="1173"/>
    </location>
</feature>
<dbReference type="FunFam" id="1.10.510.10:FF:000358">
    <property type="entry name" value="Putative leucine-rich repeat receptor-like serine/threonine-protein kinase"/>
    <property type="match status" value="1"/>
</dbReference>
<keyword evidence="12" id="KW-0677">Repeat</keyword>
<keyword evidence="17 23" id="KW-0472">Membrane</keyword>
<comment type="caution">
    <text evidence="26">The sequence shown here is derived from an EMBL/GenBank/DDBJ whole genome shotgun (WGS) entry which is preliminary data.</text>
</comment>
<dbReference type="Pfam" id="PF13855">
    <property type="entry name" value="LRR_8"/>
    <property type="match status" value="3"/>
</dbReference>
<dbReference type="Proteomes" id="UP001632038">
    <property type="component" value="Unassembled WGS sequence"/>
</dbReference>
<dbReference type="InterPro" id="IPR001245">
    <property type="entry name" value="Ser-Thr/Tyr_kinase_cat_dom"/>
</dbReference>
<dbReference type="PROSITE" id="PS51450">
    <property type="entry name" value="LRR"/>
    <property type="match status" value="1"/>
</dbReference>
<evidence type="ECO:0000256" key="21">
    <source>
        <dbReference type="ARBA" id="ARBA00048679"/>
    </source>
</evidence>
<keyword evidence="9" id="KW-0808">Transferase</keyword>
<dbReference type="EC" id="2.7.11.1" evidence="4"/>
<dbReference type="InterPro" id="IPR011009">
    <property type="entry name" value="Kinase-like_dom_sf"/>
</dbReference>
<dbReference type="InterPro" id="IPR017441">
    <property type="entry name" value="Protein_kinase_ATP_BS"/>
</dbReference>
<dbReference type="InterPro" id="IPR051716">
    <property type="entry name" value="Plant_RL_S/T_kinase"/>
</dbReference>
<evidence type="ECO:0000259" key="25">
    <source>
        <dbReference type="PROSITE" id="PS50011"/>
    </source>
</evidence>
<evidence type="ECO:0000313" key="27">
    <source>
        <dbReference type="Proteomes" id="UP001632038"/>
    </source>
</evidence>
<feature type="transmembrane region" description="Helical" evidence="23">
    <location>
        <begin position="826"/>
        <end position="845"/>
    </location>
</feature>
<reference evidence="27" key="1">
    <citation type="journal article" date="2024" name="IScience">
        <title>Strigolactones Initiate the Formation of Haustorium-like Structures in Castilleja.</title>
        <authorList>
            <person name="Buerger M."/>
            <person name="Peterson D."/>
            <person name="Chory J."/>
        </authorList>
    </citation>
    <scope>NUCLEOTIDE SEQUENCE [LARGE SCALE GENOMIC DNA]</scope>
</reference>
<evidence type="ECO:0000256" key="24">
    <source>
        <dbReference type="SAM" id="SignalP"/>
    </source>
</evidence>
<evidence type="ECO:0000256" key="14">
    <source>
        <dbReference type="ARBA" id="ARBA00022777"/>
    </source>
</evidence>
<keyword evidence="14" id="KW-0418">Kinase</keyword>
<evidence type="ECO:0000256" key="5">
    <source>
        <dbReference type="ARBA" id="ARBA00022475"/>
    </source>
</evidence>
<dbReference type="Gene3D" id="3.30.200.20">
    <property type="entry name" value="Phosphorylase Kinase, domain 1"/>
    <property type="match status" value="1"/>
</dbReference>
<gene>
    <name evidence="26" type="ORF">CASFOL_016362</name>
</gene>
<dbReference type="SMART" id="SM00220">
    <property type="entry name" value="S_TKc"/>
    <property type="match status" value="1"/>
</dbReference>
<evidence type="ECO:0000256" key="8">
    <source>
        <dbReference type="ARBA" id="ARBA00022614"/>
    </source>
</evidence>
<comment type="similarity">
    <text evidence="3">Belongs to the protein kinase superfamily. Ser/Thr protein kinase family.</text>
</comment>
<dbReference type="SUPFAM" id="SSF56112">
    <property type="entry name" value="Protein kinase-like (PK-like)"/>
    <property type="match status" value="1"/>
</dbReference>
<evidence type="ECO:0000256" key="16">
    <source>
        <dbReference type="ARBA" id="ARBA00022989"/>
    </source>
</evidence>
<feature type="domain" description="Protein kinase" evidence="25">
    <location>
        <begin position="882"/>
        <end position="1158"/>
    </location>
</feature>
<evidence type="ECO:0000256" key="7">
    <source>
        <dbReference type="ARBA" id="ARBA00022553"/>
    </source>
</evidence>
<dbReference type="FunFam" id="3.80.10.10:FF:000101">
    <property type="entry name" value="LRR receptor-like serine/threonine-protein kinase ERECTA"/>
    <property type="match status" value="1"/>
</dbReference>
<dbReference type="SUPFAM" id="SSF52058">
    <property type="entry name" value="L domain-like"/>
    <property type="match status" value="2"/>
</dbReference>
<dbReference type="InterPro" id="IPR001611">
    <property type="entry name" value="Leu-rich_rpt"/>
</dbReference>
<dbReference type="GO" id="GO:0005524">
    <property type="term" value="F:ATP binding"/>
    <property type="evidence" value="ECO:0007669"/>
    <property type="project" value="UniProtKB-UniRule"/>
</dbReference>
<dbReference type="InterPro" id="IPR003591">
    <property type="entry name" value="Leu-rich_rpt_typical-subtyp"/>
</dbReference>
<dbReference type="FunFam" id="3.80.10.10:FF:000095">
    <property type="entry name" value="LRR receptor-like serine/threonine-protein kinase GSO1"/>
    <property type="match status" value="1"/>
</dbReference>
<evidence type="ECO:0000256" key="10">
    <source>
        <dbReference type="ARBA" id="ARBA00022692"/>
    </source>
</evidence>
<dbReference type="GO" id="GO:0005886">
    <property type="term" value="C:plasma membrane"/>
    <property type="evidence" value="ECO:0007669"/>
    <property type="project" value="UniProtKB-SubCell"/>
</dbReference>
<keyword evidence="10 23" id="KW-0812">Transmembrane</keyword>
<comment type="subcellular location">
    <subcellularLocation>
        <location evidence="1">Cell membrane</location>
        <topology evidence="1">Single-pass membrane protein</topology>
    </subcellularLocation>
    <subcellularLocation>
        <location evidence="2">Membrane</location>
        <topology evidence="2">Single-pass type I membrane protein</topology>
    </subcellularLocation>
</comment>
<keyword evidence="7" id="KW-0597">Phosphoprotein</keyword>
<dbReference type="GO" id="GO:0006952">
    <property type="term" value="P:defense response"/>
    <property type="evidence" value="ECO:0007669"/>
    <property type="project" value="UniProtKB-ARBA"/>
</dbReference>
<name>A0ABD3DK50_9LAMI</name>
<dbReference type="Gene3D" id="3.80.10.10">
    <property type="entry name" value="Ribonuclease Inhibitor"/>
    <property type="match status" value="5"/>
</dbReference>
<evidence type="ECO:0000256" key="13">
    <source>
        <dbReference type="ARBA" id="ARBA00022741"/>
    </source>
</evidence>
<keyword evidence="5" id="KW-1003">Cell membrane</keyword>
<evidence type="ECO:0000313" key="26">
    <source>
        <dbReference type="EMBL" id="KAL3641394.1"/>
    </source>
</evidence>
<evidence type="ECO:0000256" key="11">
    <source>
        <dbReference type="ARBA" id="ARBA00022729"/>
    </source>
</evidence>
<dbReference type="PROSITE" id="PS50011">
    <property type="entry name" value="PROTEIN_KINASE_DOM"/>
    <property type="match status" value="1"/>
</dbReference>
<dbReference type="Pfam" id="PF08263">
    <property type="entry name" value="LRRNT_2"/>
    <property type="match status" value="1"/>
</dbReference>
<dbReference type="Gene3D" id="1.10.510.10">
    <property type="entry name" value="Transferase(Phosphotransferase) domain 1"/>
    <property type="match status" value="1"/>
</dbReference>
<dbReference type="SUPFAM" id="SSF52047">
    <property type="entry name" value="RNI-like"/>
    <property type="match status" value="1"/>
</dbReference>
<evidence type="ECO:0000256" key="12">
    <source>
        <dbReference type="ARBA" id="ARBA00022737"/>
    </source>
</evidence>
<dbReference type="PROSITE" id="PS00108">
    <property type="entry name" value="PROTEIN_KINASE_ST"/>
    <property type="match status" value="1"/>
</dbReference>
<keyword evidence="27" id="KW-1185">Reference proteome</keyword>
<dbReference type="AlphaFoldDB" id="A0ABD3DK50"/>
<dbReference type="PANTHER" id="PTHR48053:SF59">
    <property type="entry name" value="PROTEIN KINASE DOMAIN-CONTAINING PROTEIN"/>
    <property type="match status" value="1"/>
</dbReference>
<evidence type="ECO:0000256" key="6">
    <source>
        <dbReference type="ARBA" id="ARBA00022527"/>
    </source>
</evidence>
<keyword evidence="19" id="KW-0325">Glycoprotein</keyword>
<keyword evidence="16 23" id="KW-1133">Transmembrane helix</keyword>
<dbReference type="FunFam" id="3.30.200.20:FF:000661">
    <property type="entry name" value="Serine-threonine protein kinase plant-type"/>
    <property type="match status" value="1"/>
</dbReference>
<evidence type="ECO:0000256" key="22">
    <source>
        <dbReference type="PROSITE-ProRule" id="PRU10141"/>
    </source>
</evidence>
<keyword evidence="13 22" id="KW-0547">Nucleotide-binding</keyword>
<dbReference type="InterPro" id="IPR008271">
    <property type="entry name" value="Ser/Thr_kinase_AS"/>
</dbReference>
<keyword evidence="15 22" id="KW-0067">ATP-binding</keyword>
<evidence type="ECO:0000256" key="19">
    <source>
        <dbReference type="ARBA" id="ARBA00023180"/>
    </source>
</evidence>
<keyword evidence="6" id="KW-0723">Serine/threonine-protein kinase</keyword>
<dbReference type="FunFam" id="3.80.10.10:FF:000041">
    <property type="entry name" value="LRR receptor-like serine/threonine-protein kinase ERECTA"/>
    <property type="match status" value="1"/>
</dbReference>
<evidence type="ECO:0000256" key="4">
    <source>
        <dbReference type="ARBA" id="ARBA00012513"/>
    </source>
</evidence>
<evidence type="ECO:0000256" key="3">
    <source>
        <dbReference type="ARBA" id="ARBA00008684"/>
    </source>
</evidence>
<evidence type="ECO:0000256" key="15">
    <source>
        <dbReference type="ARBA" id="ARBA00022840"/>
    </source>
</evidence>
<dbReference type="PANTHER" id="PTHR48053">
    <property type="entry name" value="LEUCINE RICH REPEAT FAMILY PROTEIN, EXPRESSED"/>
    <property type="match status" value="1"/>
</dbReference>
<keyword evidence="11 24" id="KW-0732">Signal</keyword>
<protein>
    <recommendedName>
        <fullName evidence="4">non-specific serine/threonine protein kinase</fullName>
        <ecNumber evidence="4">2.7.11.1</ecNumber>
    </recommendedName>
</protein>
<dbReference type="Pfam" id="PF00560">
    <property type="entry name" value="LRR_1"/>
    <property type="match status" value="8"/>
</dbReference>
<dbReference type="Pfam" id="PF07714">
    <property type="entry name" value="PK_Tyr_Ser-Thr"/>
    <property type="match status" value="1"/>
</dbReference>
<keyword evidence="8" id="KW-0433">Leucine-rich repeat</keyword>
<proteinExistence type="inferred from homology"/>
<dbReference type="FunFam" id="3.80.10.10:FF:000288">
    <property type="entry name" value="LRR receptor-like serine/threonine-protein kinase EFR"/>
    <property type="match status" value="1"/>
</dbReference>
<dbReference type="SMART" id="SM00369">
    <property type="entry name" value="LRR_TYP"/>
    <property type="match status" value="10"/>
</dbReference>
<feature type="signal peptide" evidence="24">
    <location>
        <begin position="1"/>
        <end position="24"/>
    </location>
</feature>
<evidence type="ECO:0000256" key="17">
    <source>
        <dbReference type="ARBA" id="ARBA00023136"/>
    </source>
</evidence>
<evidence type="ECO:0000256" key="20">
    <source>
        <dbReference type="ARBA" id="ARBA00047899"/>
    </source>
</evidence>
<dbReference type="GO" id="GO:0051707">
    <property type="term" value="P:response to other organism"/>
    <property type="evidence" value="ECO:0007669"/>
    <property type="project" value="UniProtKB-ARBA"/>
</dbReference>
<dbReference type="GO" id="GO:0004674">
    <property type="term" value="F:protein serine/threonine kinase activity"/>
    <property type="evidence" value="ECO:0007669"/>
    <property type="project" value="UniProtKB-KW"/>
</dbReference>
<dbReference type="CDD" id="cd14066">
    <property type="entry name" value="STKc_IRAK"/>
    <property type="match status" value="1"/>
</dbReference>
<dbReference type="EMBL" id="JAVIJP010000017">
    <property type="protein sequence ID" value="KAL3641394.1"/>
    <property type="molecule type" value="Genomic_DNA"/>
</dbReference>
<dbReference type="InterPro" id="IPR013210">
    <property type="entry name" value="LRR_N_plant-typ"/>
</dbReference>
<evidence type="ECO:0000256" key="2">
    <source>
        <dbReference type="ARBA" id="ARBA00004479"/>
    </source>
</evidence>
<comment type="catalytic activity">
    <reaction evidence="20">
        <text>L-threonyl-[protein] + ATP = O-phospho-L-threonyl-[protein] + ADP + H(+)</text>
        <dbReference type="Rhea" id="RHEA:46608"/>
        <dbReference type="Rhea" id="RHEA-COMP:11060"/>
        <dbReference type="Rhea" id="RHEA-COMP:11605"/>
        <dbReference type="ChEBI" id="CHEBI:15378"/>
        <dbReference type="ChEBI" id="CHEBI:30013"/>
        <dbReference type="ChEBI" id="CHEBI:30616"/>
        <dbReference type="ChEBI" id="CHEBI:61977"/>
        <dbReference type="ChEBI" id="CHEBI:456216"/>
        <dbReference type="EC" id="2.7.11.1"/>
    </reaction>
</comment>
<accession>A0ABD3DK50</accession>
<keyword evidence="18" id="KW-0675">Receptor</keyword>